<dbReference type="GO" id="GO:0000155">
    <property type="term" value="F:phosphorelay sensor kinase activity"/>
    <property type="evidence" value="ECO:0007669"/>
    <property type="project" value="InterPro"/>
</dbReference>
<feature type="transmembrane region" description="Helical" evidence="1">
    <location>
        <begin position="7"/>
        <end position="24"/>
    </location>
</feature>
<keyword evidence="1" id="KW-1133">Transmembrane helix</keyword>
<evidence type="ECO:0000256" key="1">
    <source>
        <dbReference type="SAM" id="Phobius"/>
    </source>
</evidence>
<dbReference type="InterPro" id="IPR010559">
    <property type="entry name" value="Sig_transdc_His_kin_internal"/>
</dbReference>
<reference evidence="4" key="1">
    <citation type="submission" date="2016-11" db="EMBL/GenBank/DDBJ databases">
        <authorList>
            <person name="Varghese N."/>
            <person name="Submissions S."/>
        </authorList>
    </citation>
    <scope>NUCLEOTIDE SEQUENCE [LARGE SCALE GENOMIC DNA]</scope>
    <source>
        <strain evidence="4">DSM 24786</strain>
    </source>
</reference>
<dbReference type="EMBL" id="FPIY01000001">
    <property type="protein sequence ID" value="SFW20233.1"/>
    <property type="molecule type" value="Genomic_DNA"/>
</dbReference>
<feature type="domain" description="Signal transduction histidine kinase internal region" evidence="2">
    <location>
        <begin position="150"/>
        <end position="227"/>
    </location>
</feature>
<dbReference type="Gene3D" id="3.30.565.10">
    <property type="entry name" value="Histidine kinase-like ATPase, C-terminal domain"/>
    <property type="match status" value="1"/>
</dbReference>
<organism evidence="3 4">
    <name type="scientific">Cellulophaga fucicola</name>
    <dbReference type="NCBI Taxonomy" id="76595"/>
    <lineage>
        <taxon>Bacteria</taxon>
        <taxon>Pseudomonadati</taxon>
        <taxon>Bacteroidota</taxon>
        <taxon>Flavobacteriia</taxon>
        <taxon>Flavobacteriales</taxon>
        <taxon>Flavobacteriaceae</taxon>
        <taxon>Cellulophaga</taxon>
    </lineage>
</organism>
<sequence length="340" mass="39357">MNTTIRFIFQSVLWVVLWFVLWSQQTWDYRFLQENSFSLIGQISLIALLIFYTAPKFLFTKKHFYFIAISLTAIAVFIGISSLISTKVPLPNIQGPPGLRGLKPRPPSRYFTQILLLLIAYILATVVEFVVYAKRKEEEIIRSKNENLETELKLLKSQINPHFLFNALNNIYALSAIDTTKTQESISHLSTMLRYVLYECERPFVLLSKEVEYIENYIKLFALKSSKKYPIETKFNIEDSTIKIAPMLLIPFVENSFKHSSIEQIKDTYINIYLTSKNNTITFKVENSIAEDNILKDAVGGIGLENVKKRLEILYPNKHNLSISKNDGIFKVELKLENYV</sequence>
<evidence type="ECO:0000313" key="4">
    <source>
        <dbReference type="Proteomes" id="UP000183257"/>
    </source>
</evidence>
<feature type="transmembrane region" description="Helical" evidence="1">
    <location>
        <begin position="64"/>
        <end position="84"/>
    </location>
</feature>
<dbReference type="Proteomes" id="UP000183257">
    <property type="component" value="Unassembled WGS sequence"/>
</dbReference>
<dbReference type="PANTHER" id="PTHR34220:SF7">
    <property type="entry name" value="SENSOR HISTIDINE KINASE YPDA"/>
    <property type="match status" value="1"/>
</dbReference>
<dbReference type="InterPro" id="IPR050640">
    <property type="entry name" value="Bact_2-comp_sensor_kinase"/>
</dbReference>
<dbReference type="AlphaFoldDB" id="A0A1K1MAX3"/>
<keyword evidence="4" id="KW-1185">Reference proteome</keyword>
<dbReference type="PANTHER" id="PTHR34220">
    <property type="entry name" value="SENSOR HISTIDINE KINASE YPDA"/>
    <property type="match status" value="1"/>
</dbReference>
<dbReference type="GO" id="GO:0016020">
    <property type="term" value="C:membrane"/>
    <property type="evidence" value="ECO:0007669"/>
    <property type="project" value="InterPro"/>
</dbReference>
<protein>
    <submittedName>
        <fullName evidence="3">GHKL domain-containing protein</fullName>
    </submittedName>
</protein>
<dbReference type="InterPro" id="IPR036890">
    <property type="entry name" value="HATPase_C_sf"/>
</dbReference>
<proteinExistence type="predicted"/>
<dbReference type="Pfam" id="PF06580">
    <property type="entry name" value="His_kinase"/>
    <property type="match status" value="1"/>
</dbReference>
<feature type="transmembrane region" description="Helical" evidence="1">
    <location>
        <begin position="110"/>
        <end position="133"/>
    </location>
</feature>
<gene>
    <name evidence="3" type="ORF">SAMN05660313_00472</name>
</gene>
<accession>A0A1K1MAX3</accession>
<feature type="transmembrane region" description="Helical" evidence="1">
    <location>
        <begin position="36"/>
        <end position="52"/>
    </location>
</feature>
<dbReference type="RefSeq" id="WP_072302146.1">
    <property type="nucleotide sequence ID" value="NZ_FPIY01000001.1"/>
</dbReference>
<keyword evidence="1" id="KW-0472">Membrane</keyword>
<evidence type="ECO:0000259" key="2">
    <source>
        <dbReference type="Pfam" id="PF06580"/>
    </source>
</evidence>
<keyword evidence="1" id="KW-0812">Transmembrane</keyword>
<dbReference type="STRING" id="76595.SAMN05660313_00472"/>
<dbReference type="OrthoDB" id="9809908at2"/>
<evidence type="ECO:0000313" key="3">
    <source>
        <dbReference type="EMBL" id="SFW20233.1"/>
    </source>
</evidence>
<name>A0A1K1MAX3_9FLAO</name>